<evidence type="ECO:0000313" key="1">
    <source>
        <dbReference type="EMBL" id="MBF4691793.1"/>
    </source>
</evidence>
<evidence type="ECO:0000313" key="2">
    <source>
        <dbReference type="Proteomes" id="UP000614200"/>
    </source>
</evidence>
<name>A0ABR9ZMV3_9FIRM</name>
<sequence>MNQFNVGRRESKKAETKIEIMKAFIERLEMDELNAIRVQDICDVVGISKVTFFNYFTSKEQVIEYFIHFWQYDLDYQICQTQLRGRALIYELFRRVGAHPASKHILNAIMLFFIKTSDYKPMTIDDYELYLWNSDAYNQGFRLTTIQDLFEKGLAEWQVSSAEIKTMMNNLLSGFYGMAFLQTVSYADNLNENYEKFLDSILPLDLK</sequence>
<accession>A0ABR9ZMV3</accession>
<dbReference type="RefSeq" id="WP_194700026.1">
    <property type="nucleotide sequence ID" value="NZ_JADKNH010000001.1"/>
</dbReference>
<dbReference type="Gene3D" id="1.10.357.10">
    <property type="entry name" value="Tetracycline Repressor, domain 2"/>
    <property type="match status" value="1"/>
</dbReference>
<protein>
    <submittedName>
        <fullName evidence="1">TetR/AcrR family transcriptional regulator</fullName>
    </submittedName>
</protein>
<dbReference type="EMBL" id="JADKNH010000001">
    <property type="protein sequence ID" value="MBF4691793.1"/>
    <property type="molecule type" value="Genomic_DNA"/>
</dbReference>
<dbReference type="InterPro" id="IPR009057">
    <property type="entry name" value="Homeodomain-like_sf"/>
</dbReference>
<gene>
    <name evidence="1" type="ORF">ISU02_01610</name>
</gene>
<reference evidence="1 2" key="1">
    <citation type="submission" date="2020-11" db="EMBL/GenBank/DDBJ databases">
        <title>Fusibacter basophilias sp. nov.</title>
        <authorList>
            <person name="Qiu D."/>
        </authorList>
    </citation>
    <scope>NUCLEOTIDE SEQUENCE [LARGE SCALE GENOMIC DNA]</scope>
    <source>
        <strain evidence="1 2">Q10-2</strain>
    </source>
</reference>
<proteinExistence type="predicted"/>
<comment type="caution">
    <text evidence="1">The sequence shown here is derived from an EMBL/GenBank/DDBJ whole genome shotgun (WGS) entry which is preliminary data.</text>
</comment>
<organism evidence="1 2">
    <name type="scientific">Fusibacter ferrireducens</name>
    <dbReference type="NCBI Taxonomy" id="2785058"/>
    <lineage>
        <taxon>Bacteria</taxon>
        <taxon>Bacillati</taxon>
        <taxon>Bacillota</taxon>
        <taxon>Clostridia</taxon>
        <taxon>Eubacteriales</taxon>
        <taxon>Eubacteriales Family XII. Incertae Sedis</taxon>
        <taxon>Fusibacter</taxon>
    </lineage>
</organism>
<dbReference type="SUPFAM" id="SSF46689">
    <property type="entry name" value="Homeodomain-like"/>
    <property type="match status" value="1"/>
</dbReference>
<keyword evidence="2" id="KW-1185">Reference proteome</keyword>
<dbReference type="Proteomes" id="UP000614200">
    <property type="component" value="Unassembled WGS sequence"/>
</dbReference>